<evidence type="ECO:0000313" key="4">
    <source>
        <dbReference type="Proteomes" id="UP001530293"/>
    </source>
</evidence>
<keyword evidence="4" id="KW-1185">Reference proteome</keyword>
<organism evidence="3 4">
    <name type="scientific">Discostella pseudostelligera</name>
    <dbReference type="NCBI Taxonomy" id="259834"/>
    <lineage>
        <taxon>Eukaryota</taxon>
        <taxon>Sar</taxon>
        <taxon>Stramenopiles</taxon>
        <taxon>Ochrophyta</taxon>
        <taxon>Bacillariophyta</taxon>
        <taxon>Coscinodiscophyceae</taxon>
        <taxon>Thalassiosirophycidae</taxon>
        <taxon>Stephanodiscales</taxon>
        <taxon>Stephanodiscaceae</taxon>
        <taxon>Discostella</taxon>
    </lineage>
</organism>
<name>A0ABD3MED3_9STRA</name>
<dbReference type="AlphaFoldDB" id="A0ABD3MED3"/>
<protein>
    <submittedName>
        <fullName evidence="3">Uncharacterized protein</fullName>
    </submittedName>
</protein>
<dbReference type="EMBL" id="JALLBG020000135">
    <property type="protein sequence ID" value="KAL3762436.1"/>
    <property type="molecule type" value="Genomic_DNA"/>
</dbReference>
<proteinExistence type="predicted"/>
<comment type="caution">
    <text evidence="3">The sequence shown here is derived from an EMBL/GenBank/DDBJ whole genome shotgun (WGS) entry which is preliminary data.</text>
</comment>
<dbReference type="Proteomes" id="UP001530293">
    <property type="component" value="Unassembled WGS sequence"/>
</dbReference>
<evidence type="ECO:0000313" key="3">
    <source>
        <dbReference type="EMBL" id="KAL3762436.1"/>
    </source>
</evidence>
<evidence type="ECO:0000256" key="1">
    <source>
        <dbReference type="SAM" id="Coils"/>
    </source>
</evidence>
<evidence type="ECO:0000256" key="2">
    <source>
        <dbReference type="SAM" id="MobiDB-lite"/>
    </source>
</evidence>
<feature type="region of interest" description="Disordered" evidence="2">
    <location>
        <begin position="17"/>
        <end position="73"/>
    </location>
</feature>
<gene>
    <name evidence="3" type="ORF">ACHAWU_008139</name>
</gene>
<accession>A0ABD3MED3</accession>
<keyword evidence="1" id="KW-0175">Coiled coil</keyword>
<reference evidence="3 4" key="1">
    <citation type="submission" date="2024-10" db="EMBL/GenBank/DDBJ databases">
        <title>Updated reference genomes for cyclostephanoid diatoms.</title>
        <authorList>
            <person name="Roberts W.R."/>
            <person name="Alverson A.J."/>
        </authorList>
    </citation>
    <scope>NUCLEOTIDE SEQUENCE [LARGE SCALE GENOMIC DNA]</scope>
    <source>
        <strain evidence="3 4">AJA232-27</strain>
    </source>
</reference>
<feature type="compositionally biased region" description="Low complexity" evidence="2">
    <location>
        <begin position="60"/>
        <end position="73"/>
    </location>
</feature>
<sequence>MSGKNKVDFLLEIVKGSTTTKQEQAESEPQLDGVCGGHCDAEAMTEDEAEVRDQPPTSPPLTKSSPSKPTSVPEGAWVVRDFDFYGNPISERVQPGRINTGAVHHLTTVSPANSTNRQLTTRREFTTAFPDGSTAPSCLVDFSMCLMNSLICSAGPCMLQDSNADDTASKSRSLCGLSQEAAAIAEVEAELQMELEKIRKQKIEMEQWYQREIARHDVDRTQLQIQMEQKIVSMMEARLHLESEYRKEMDKEVSEVRTLVNTQLDLGSRSDVSDVADVTDAAVTVTDEVNNTILSPTAETSIPVELRKPVVQAPRVEPCETKTDATKSTIVLTCTDEDSAIEAETTFTSYPVIASE</sequence>
<feature type="coiled-coil region" evidence="1">
    <location>
        <begin position="177"/>
        <end position="204"/>
    </location>
</feature>